<dbReference type="RefSeq" id="WP_007476153.1">
    <property type="nucleotide sequence ID" value="NZ_KQ130623.1"/>
</dbReference>
<dbReference type="PATRIC" id="fig|1430899.3.peg.2651"/>
<keyword evidence="2" id="KW-1185">Reference proteome</keyword>
<dbReference type="Proteomes" id="UP000052258">
    <property type="component" value="Unassembled WGS sequence"/>
</dbReference>
<dbReference type="EMBL" id="AZHO01000038">
    <property type="protein sequence ID" value="KMT57902.1"/>
    <property type="molecule type" value="Genomic_DNA"/>
</dbReference>
<sequence length="314" mass="36984">MPIFSEIYGTYYTIVNQILMKNNPLSKSDIHSIVQNLGFKETLFHIEKQLMTTDNWDLLTHENHALTPKIPSIPPVYRDFEKRFLKTIIEDSRIALFLEQEEITKWQTYLHSIEPLFSNEDILYFDQFSDGDPYSDPSYITHFNMILKAIQKNKMVYLEYEKSKNNVLKGSFNPQKLEFSQKNNRFRLYAISQKNNSSYILNMKDIRLACIQSENAHDAIIQNPQVKTICCILFDRRNALERAMFHFASYRKTTKRLDENTFELTITYKKAVESEVLIQILSFGPMLKVVSPAPFVHKIKQRLQKQKALFSQEL</sequence>
<gene>
    <name evidence="1" type="ORF">X560_2600</name>
</gene>
<comment type="caution">
    <text evidence="1">The sequence shown here is derived from an EMBL/GenBank/DDBJ whole genome shotgun (WGS) entry which is preliminary data.</text>
</comment>
<evidence type="ECO:0000313" key="1">
    <source>
        <dbReference type="EMBL" id="KMT57902.1"/>
    </source>
</evidence>
<organism evidence="1 2">
    <name type="scientific">Listeria fleischmannii 1991</name>
    <dbReference type="NCBI Taxonomy" id="1430899"/>
    <lineage>
        <taxon>Bacteria</taxon>
        <taxon>Bacillati</taxon>
        <taxon>Bacillota</taxon>
        <taxon>Bacilli</taxon>
        <taxon>Bacillales</taxon>
        <taxon>Listeriaceae</taxon>
        <taxon>Listeria</taxon>
    </lineage>
</organism>
<protein>
    <submittedName>
        <fullName evidence="1">Uncharacterized protein</fullName>
    </submittedName>
</protein>
<dbReference type="OrthoDB" id="9815009at2"/>
<reference evidence="1 2" key="1">
    <citation type="journal article" date="2015" name="Genome Biol. Evol.">
        <title>Comparative Genomics of Listeria Sensu Lato: Genus-Wide Differences in Evolutionary Dynamics and the Progressive Gain of Complex, Potentially Pathogenicity-Related Traits through Lateral Gene Transfer.</title>
        <authorList>
            <person name="Chiara M."/>
            <person name="Caruso M."/>
            <person name="D'Erchia A.M."/>
            <person name="Manzari C."/>
            <person name="Fraccalvieri R."/>
            <person name="Goffredo E."/>
            <person name="Latorre L."/>
            <person name="Miccolupo A."/>
            <person name="Padalino I."/>
            <person name="Santagada G."/>
            <person name="Chiocco D."/>
            <person name="Pesole G."/>
            <person name="Horner D.S."/>
            <person name="Parisi A."/>
        </authorList>
    </citation>
    <scope>NUCLEOTIDE SEQUENCE [LARGE SCALE GENOMIC DNA]</scope>
    <source>
        <strain evidence="1 2">1991</strain>
    </source>
</reference>
<name>A0A0J8G5S0_9LIST</name>
<dbReference type="AlphaFoldDB" id="A0A0J8G5S0"/>
<accession>A0A0J8G5S0</accession>
<evidence type="ECO:0000313" key="2">
    <source>
        <dbReference type="Proteomes" id="UP000052258"/>
    </source>
</evidence>
<proteinExistence type="predicted"/>